<dbReference type="EMBL" id="PNGJ01000007">
    <property type="protein sequence ID" value="PMC23641.1"/>
    <property type="molecule type" value="Genomic_DNA"/>
</dbReference>
<dbReference type="CDD" id="cd06462">
    <property type="entry name" value="Peptidase_S24_S26"/>
    <property type="match status" value="1"/>
</dbReference>
<accession>A0A2N6QPP3</accession>
<proteinExistence type="predicted"/>
<dbReference type="SUPFAM" id="SSF51306">
    <property type="entry name" value="LexA/Signal peptidase"/>
    <property type="match status" value="1"/>
</dbReference>
<protein>
    <submittedName>
        <fullName evidence="1">Peptidase S41</fullName>
    </submittedName>
</protein>
<dbReference type="Proteomes" id="UP000235564">
    <property type="component" value="Unassembled WGS sequence"/>
</dbReference>
<evidence type="ECO:0000313" key="1">
    <source>
        <dbReference type="EMBL" id="PMC23641.1"/>
    </source>
</evidence>
<name>A0A2N6QPP3_9BACT</name>
<comment type="caution">
    <text evidence="1">The sequence shown here is derived from an EMBL/GenBank/DDBJ whole genome shotgun (WGS) entry which is preliminary data.</text>
</comment>
<sequence length="168" mass="19268">MSSNPKNTHSHQPAAKELQIENRKFLPEVIKLLNEGHTVTLQLRGFSMRPFLEDNRDKALLAKVKDIQVGDAVLAETAPKHYVLHRIIKIQGETVTLRGDGNLGTEVCHVNDVHGYAIGFYRKGRTNLDKTNGIKWRTYSHIWTALYPVRRYLLAAYRRIWIPLFGPI</sequence>
<dbReference type="InterPro" id="IPR036286">
    <property type="entry name" value="LexA/Signal_pep-like_sf"/>
</dbReference>
<reference evidence="1 2" key="1">
    <citation type="submission" date="2017-09" db="EMBL/GenBank/DDBJ databases">
        <title>Bacterial strain isolated from the female urinary microbiota.</title>
        <authorList>
            <person name="Thomas-White K."/>
            <person name="Kumar N."/>
            <person name="Forster S."/>
            <person name="Putonti C."/>
            <person name="Lawley T."/>
            <person name="Wolfe A.J."/>
        </authorList>
    </citation>
    <scope>NUCLEOTIDE SEQUENCE [LARGE SCALE GENOMIC DNA]</scope>
    <source>
        <strain evidence="1 2">UMB0536</strain>
    </source>
</reference>
<gene>
    <name evidence="1" type="ORF">CJ231_08850</name>
</gene>
<organism evidence="1 2">
    <name type="scientific">Hoylesella buccalis</name>
    <dbReference type="NCBI Taxonomy" id="28127"/>
    <lineage>
        <taxon>Bacteria</taxon>
        <taxon>Pseudomonadati</taxon>
        <taxon>Bacteroidota</taxon>
        <taxon>Bacteroidia</taxon>
        <taxon>Bacteroidales</taxon>
        <taxon>Prevotellaceae</taxon>
        <taxon>Hoylesella</taxon>
    </lineage>
</organism>
<dbReference type="OrthoDB" id="9795228at2"/>
<dbReference type="AlphaFoldDB" id="A0A2N6QPP3"/>
<dbReference type="RefSeq" id="WP_102697633.1">
    <property type="nucleotide sequence ID" value="NZ_PNGJ01000007.1"/>
</dbReference>
<evidence type="ECO:0000313" key="2">
    <source>
        <dbReference type="Proteomes" id="UP000235564"/>
    </source>
</evidence>